<name>A0A1B6Q7X3_SORBI</name>
<dbReference type="Pfam" id="PF00226">
    <property type="entry name" value="DnaJ"/>
    <property type="match status" value="1"/>
</dbReference>
<dbReference type="PANTHER" id="PTHR45089">
    <property type="entry name" value="DNAJ HEAT SHOCK AMINO-TERMINAL DOMAIN PROTEIN-RELATED"/>
    <property type="match status" value="1"/>
</dbReference>
<dbReference type="InterPro" id="IPR024593">
    <property type="entry name" value="DUF3444"/>
</dbReference>
<proteinExistence type="predicted"/>
<evidence type="ECO:0000259" key="2">
    <source>
        <dbReference type="PROSITE" id="PS50076"/>
    </source>
</evidence>
<dbReference type="PRINTS" id="PR00625">
    <property type="entry name" value="JDOMAIN"/>
</dbReference>
<dbReference type="InParanoid" id="A0A1B6Q7X3"/>
<feature type="domain" description="J" evidence="2">
    <location>
        <begin position="82"/>
        <end position="146"/>
    </location>
</feature>
<feature type="compositionally biased region" description="Polar residues" evidence="1">
    <location>
        <begin position="404"/>
        <end position="416"/>
    </location>
</feature>
<protein>
    <recommendedName>
        <fullName evidence="2">J domain-containing protein</fullName>
    </recommendedName>
</protein>
<evidence type="ECO:0000313" key="4">
    <source>
        <dbReference type="Proteomes" id="UP000000768"/>
    </source>
</evidence>
<accession>A0A1B6Q7X3</accession>
<evidence type="ECO:0000256" key="1">
    <source>
        <dbReference type="SAM" id="MobiDB-lite"/>
    </source>
</evidence>
<dbReference type="Pfam" id="PF11926">
    <property type="entry name" value="DUF3444"/>
    <property type="match status" value="1"/>
</dbReference>
<gene>
    <name evidence="3" type="ORF">SORBI_3003G407700</name>
</gene>
<organism evidence="3 4">
    <name type="scientific">Sorghum bicolor</name>
    <name type="common">Sorghum</name>
    <name type="synonym">Sorghum vulgare</name>
    <dbReference type="NCBI Taxonomy" id="4558"/>
    <lineage>
        <taxon>Eukaryota</taxon>
        <taxon>Viridiplantae</taxon>
        <taxon>Streptophyta</taxon>
        <taxon>Embryophyta</taxon>
        <taxon>Tracheophyta</taxon>
        <taxon>Spermatophyta</taxon>
        <taxon>Magnoliopsida</taxon>
        <taxon>Liliopsida</taxon>
        <taxon>Poales</taxon>
        <taxon>Poaceae</taxon>
        <taxon>PACMAD clade</taxon>
        <taxon>Panicoideae</taxon>
        <taxon>Andropogonodae</taxon>
        <taxon>Andropogoneae</taxon>
        <taxon>Sorghinae</taxon>
        <taxon>Sorghum</taxon>
    </lineage>
</organism>
<dbReference type="InterPro" id="IPR036869">
    <property type="entry name" value="J_dom_sf"/>
</dbReference>
<dbReference type="Gene3D" id="1.10.287.110">
    <property type="entry name" value="DnaJ domain"/>
    <property type="match status" value="1"/>
</dbReference>
<dbReference type="SUPFAM" id="SSF46565">
    <property type="entry name" value="Chaperone J-domain"/>
    <property type="match status" value="1"/>
</dbReference>
<reference evidence="4" key="2">
    <citation type="journal article" date="2018" name="Plant J.">
        <title>The Sorghum bicolor reference genome: improved assembly, gene annotations, a transcriptome atlas, and signatures of genome organization.</title>
        <authorList>
            <person name="McCormick R.F."/>
            <person name="Truong S.K."/>
            <person name="Sreedasyam A."/>
            <person name="Jenkins J."/>
            <person name="Shu S."/>
            <person name="Sims D."/>
            <person name="Kennedy M."/>
            <person name="Amirebrahimi M."/>
            <person name="Weers B.D."/>
            <person name="McKinley B."/>
            <person name="Mattison A."/>
            <person name="Morishige D.T."/>
            <person name="Grimwood J."/>
            <person name="Schmutz J."/>
            <person name="Mullet J.E."/>
        </authorList>
    </citation>
    <scope>NUCLEOTIDE SEQUENCE [LARGE SCALE GENOMIC DNA]</scope>
    <source>
        <strain evidence="4">cv. BTx623</strain>
    </source>
</reference>
<sequence length="829" mass="92581">MLGILRAADSVPPRFDMECNRDDAVRSKDIAEAKFMENDIAGAKKFAVKAKALFEPLEGIDQMIVALDVHVRAQTKIAGENDWYGILEVPPMADEEAIKKKYKKLAFQTHPDKNSSVCAKAAFNLISDAWNVLSDTAKRMVHDQKRRMHALAVHQDNLKATARKTSNSSMSGVNRFCDRQRKVAPHLAHVATETFWTLCPSCLMNFEYSREYLKHMLKCQKCDEAFVAIEVRPPPSSVQFYPSELMPMAPNNNIGGSTVPGMARPGVQAGVSQGNQNCDPTVLKSATCAQSTRHTVQQTCCSIRKEEAAGASIPANEEAHSREVLKQAARKHAHAVSSVRRANAATREHEAAKRKHAVAGKQGIWQSATSFPDGDGCKPVCPAKRKPRSTSETSGAKKRKVSSGDFNTESSSNAGRTSFSRELMKLDVRSILIEKGKLQAQKLQELSSKKANVKNKEKMQNSKKRKSSAKGACNIENGVNKIETKQSSSSVDPKKDVLELVSKRVDSKEKEREKCSKQVGLEEKLKSWQWRVPEVRIVYTRRNRKQHKKELGDEVTGANPATEHHMPAKYGCLNPEPSHHEGSDKMPIPDADLYSVPDADFNSFGDHSESSFQNDQVWAMYDEEDGMPRYYALIRKVISTCPFKVRLAHLKANDCSEFGASNWISYGYSKICGEFKVDVSRHTDQVNTFSHKVNCDKGPGGIIRIFPKKGDIWALYQNWSPDWDQYTPDDMIYKYELVEVLDSYNPAKGISVMPIVKVPGFVSVFKPLHNTTKSWRIPRGEMMRFSHQVPFHVLTGEESHNAPKGCYELDPGSTPQELLHVVSPSGDAK</sequence>
<dbReference type="Proteomes" id="UP000000768">
    <property type="component" value="Chromosome 3"/>
</dbReference>
<dbReference type="InterPro" id="IPR056988">
    <property type="entry name" value="Zn_ribbon_pln"/>
</dbReference>
<dbReference type="GO" id="GO:0005783">
    <property type="term" value="C:endoplasmic reticulum"/>
    <property type="evidence" value="ECO:0007669"/>
    <property type="project" value="UniProtKB-ARBA"/>
</dbReference>
<dbReference type="eggNOG" id="ENOG502QQV4">
    <property type="taxonomic scope" value="Eukaryota"/>
</dbReference>
<dbReference type="Gramene" id="KXG34016">
    <property type="protein sequence ID" value="KXG34016"/>
    <property type="gene ID" value="SORBI_3003G407700"/>
</dbReference>
<feature type="region of interest" description="Disordered" evidence="1">
    <location>
        <begin position="376"/>
        <end position="416"/>
    </location>
</feature>
<reference evidence="3 4" key="1">
    <citation type="journal article" date="2009" name="Nature">
        <title>The Sorghum bicolor genome and the diversification of grasses.</title>
        <authorList>
            <person name="Paterson A.H."/>
            <person name="Bowers J.E."/>
            <person name="Bruggmann R."/>
            <person name="Dubchak I."/>
            <person name="Grimwood J."/>
            <person name="Gundlach H."/>
            <person name="Haberer G."/>
            <person name="Hellsten U."/>
            <person name="Mitros T."/>
            <person name="Poliakov A."/>
            <person name="Schmutz J."/>
            <person name="Spannagl M."/>
            <person name="Tang H."/>
            <person name="Wang X."/>
            <person name="Wicker T."/>
            <person name="Bharti A.K."/>
            <person name="Chapman J."/>
            <person name="Feltus F.A."/>
            <person name="Gowik U."/>
            <person name="Grigoriev I.V."/>
            <person name="Lyons E."/>
            <person name="Maher C.A."/>
            <person name="Martis M."/>
            <person name="Narechania A."/>
            <person name="Otillar R.P."/>
            <person name="Penning B.W."/>
            <person name="Salamov A.A."/>
            <person name="Wang Y."/>
            <person name="Zhang L."/>
            <person name="Carpita N.C."/>
            <person name="Freeling M."/>
            <person name="Gingle A.R."/>
            <person name="Hash C.T."/>
            <person name="Keller B."/>
            <person name="Klein P."/>
            <person name="Kresovich S."/>
            <person name="McCann M.C."/>
            <person name="Ming R."/>
            <person name="Peterson D.G."/>
            <person name="Mehboob-ur-Rahman"/>
            <person name="Ware D."/>
            <person name="Westhoff P."/>
            <person name="Mayer K.F."/>
            <person name="Messing J."/>
            <person name="Rokhsar D.S."/>
        </authorList>
    </citation>
    <scope>NUCLEOTIDE SEQUENCE [LARGE SCALE GENOMIC DNA]</scope>
    <source>
        <strain evidence="4">cv. BTx623</strain>
    </source>
</reference>
<dbReference type="CDD" id="cd06257">
    <property type="entry name" value="DnaJ"/>
    <property type="match status" value="1"/>
</dbReference>
<keyword evidence="4" id="KW-1185">Reference proteome</keyword>
<dbReference type="PROSITE" id="PS50076">
    <property type="entry name" value="DNAJ_2"/>
    <property type="match status" value="1"/>
</dbReference>
<feature type="region of interest" description="Disordered" evidence="1">
    <location>
        <begin position="545"/>
        <end position="566"/>
    </location>
</feature>
<dbReference type="Pfam" id="PF23551">
    <property type="entry name" value="Zn_ribbon_20"/>
    <property type="match status" value="1"/>
</dbReference>
<dbReference type="EMBL" id="CM000762">
    <property type="protein sequence ID" value="KXG34016.1"/>
    <property type="molecule type" value="Genomic_DNA"/>
</dbReference>
<feature type="region of interest" description="Disordered" evidence="1">
    <location>
        <begin position="449"/>
        <end position="494"/>
    </location>
</feature>
<dbReference type="OMA" id="KANDCNE"/>
<dbReference type="OrthoDB" id="436519at2759"/>
<dbReference type="AlphaFoldDB" id="A0A1B6Q7X3"/>
<dbReference type="InterPro" id="IPR001623">
    <property type="entry name" value="DnaJ_domain"/>
</dbReference>
<dbReference type="STRING" id="4558.A0A1B6Q7X3"/>
<dbReference type="SMART" id="SM00271">
    <property type="entry name" value="DnaJ"/>
    <property type="match status" value="1"/>
</dbReference>
<evidence type="ECO:0000313" key="3">
    <source>
        <dbReference type="EMBL" id="KXG34016.1"/>
    </source>
</evidence>